<dbReference type="InterPro" id="IPR001452">
    <property type="entry name" value="SH3_domain"/>
</dbReference>
<keyword evidence="4" id="KW-1185">Reference proteome</keyword>
<dbReference type="InterPro" id="IPR036028">
    <property type="entry name" value="SH3-like_dom_sf"/>
</dbReference>
<name>A0A914RD71_PAREQ</name>
<evidence type="ECO:0000313" key="5">
    <source>
        <dbReference type="WBParaSite" id="PEQ_0000462101-mRNA-1"/>
    </source>
</evidence>
<evidence type="ECO:0000259" key="3">
    <source>
        <dbReference type="Pfam" id="PF14604"/>
    </source>
</evidence>
<organism evidence="4 5">
    <name type="scientific">Parascaris equorum</name>
    <name type="common">Equine roundworm</name>
    <dbReference type="NCBI Taxonomy" id="6256"/>
    <lineage>
        <taxon>Eukaryota</taxon>
        <taxon>Metazoa</taxon>
        <taxon>Ecdysozoa</taxon>
        <taxon>Nematoda</taxon>
        <taxon>Chromadorea</taxon>
        <taxon>Rhabditida</taxon>
        <taxon>Spirurina</taxon>
        <taxon>Ascaridomorpha</taxon>
        <taxon>Ascaridoidea</taxon>
        <taxon>Ascarididae</taxon>
        <taxon>Parascaris</taxon>
    </lineage>
</organism>
<accession>A0A914RD71</accession>
<feature type="domain" description="SH3" evidence="3">
    <location>
        <begin position="34"/>
        <end position="61"/>
    </location>
</feature>
<keyword evidence="1" id="KW-0728">SH3 domain</keyword>
<evidence type="ECO:0000256" key="2">
    <source>
        <dbReference type="SAM" id="MobiDB-lite"/>
    </source>
</evidence>
<reference evidence="5" key="1">
    <citation type="submission" date="2022-11" db="UniProtKB">
        <authorList>
            <consortium name="WormBaseParasite"/>
        </authorList>
    </citation>
    <scope>IDENTIFICATION</scope>
</reference>
<feature type="region of interest" description="Disordered" evidence="2">
    <location>
        <begin position="1"/>
        <end position="20"/>
    </location>
</feature>
<dbReference type="AlphaFoldDB" id="A0A914RD71"/>
<dbReference type="Gene3D" id="2.30.30.40">
    <property type="entry name" value="SH3 Domains"/>
    <property type="match status" value="1"/>
</dbReference>
<dbReference type="WBParaSite" id="PEQ_0000462101-mRNA-1">
    <property type="protein sequence ID" value="PEQ_0000462101-mRNA-1"/>
    <property type="gene ID" value="PEQ_0000462101"/>
</dbReference>
<sequence>MKPLPAVRRKRDALEDETGEEKGIFDRVTMPKFVVYESKEEGWLVGTLNGKTGLIPANYVEPLP</sequence>
<dbReference type="Pfam" id="PF14604">
    <property type="entry name" value="SH3_9"/>
    <property type="match status" value="1"/>
</dbReference>
<evidence type="ECO:0000313" key="4">
    <source>
        <dbReference type="Proteomes" id="UP000887564"/>
    </source>
</evidence>
<dbReference type="SUPFAM" id="SSF50044">
    <property type="entry name" value="SH3-domain"/>
    <property type="match status" value="1"/>
</dbReference>
<evidence type="ECO:0000256" key="1">
    <source>
        <dbReference type="ARBA" id="ARBA00022443"/>
    </source>
</evidence>
<dbReference type="Proteomes" id="UP000887564">
    <property type="component" value="Unplaced"/>
</dbReference>
<proteinExistence type="predicted"/>
<protein>
    <submittedName>
        <fullName evidence="5">SH3 domain-containing protein</fullName>
    </submittedName>
</protein>